<feature type="compositionally biased region" description="Acidic residues" evidence="4">
    <location>
        <begin position="29"/>
        <end position="43"/>
    </location>
</feature>
<dbReference type="GO" id="GO:0000776">
    <property type="term" value="C:kinetochore"/>
    <property type="evidence" value="ECO:0007669"/>
    <property type="project" value="InterPro"/>
</dbReference>
<feature type="compositionally biased region" description="Polar residues" evidence="4">
    <location>
        <begin position="199"/>
        <end position="214"/>
    </location>
</feature>
<dbReference type="AlphaFoldDB" id="A0A6G0X555"/>
<dbReference type="GO" id="GO:0005634">
    <property type="term" value="C:nucleus"/>
    <property type="evidence" value="ECO:0007669"/>
    <property type="project" value="UniProtKB-SubCell"/>
</dbReference>
<feature type="compositionally biased region" description="Polar residues" evidence="4">
    <location>
        <begin position="364"/>
        <end position="374"/>
    </location>
</feature>
<dbReference type="VEuPathDB" id="FungiDB:AeMF1_000088"/>
<evidence type="ECO:0000256" key="3">
    <source>
        <dbReference type="ARBA" id="ARBA00023242"/>
    </source>
</evidence>
<protein>
    <recommendedName>
        <fullName evidence="7">Mif2/CENP-C cupin domain-containing protein</fullName>
    </recommendedName>
</protein>
<dbReference type="InterPro" id="IPR014710">
    <property type="entry name" value="RmlC-like_jellyroll"/>
</dbReference>
<feature type="compositionally biased region" description="Basic residues" evidence="4">
    <location>
        <begin position="144"/>
        <end position="157"/>
    </location>
</feature>
<feature type="compositionally biased region" description="Basic residues" evidence="4">
    <location>
        <begin position="515"/>
        <end position="528"/>
    </location>
</feature>
<feature type="compositionally biased region" description="Basic and acidic residues" evidence="4">
    <location>
        <begin position="338"/>
        <end position="348"/>
    </location>
</feature>
<dbReference type="Gene3D" id="2.60.120.10">
    <property type="entry name" value="Jelly Rolls"/>
    <property type="match status" value="1"/>
</dbReference>
<evidence type="ECO:0000256" key="1">
    <source>
        <dbReference type="ARBA" id="ARBA00004123"/>
    </source>
</evidence>
<proteinExistence type="inferred from homology"/>
<dbReference type="GO" id="GO:0019237">
    <property type="term" value="F:centromeric DNA binding"/>
    <property type="evidence" value="ECO:0007669"/>
    <property type="project" value="InterPro"/>
</dbReference>
<feature type="region of interest" description="Disordered" evidence="4">
    <location>
        <begin position="408"/>
        <end position="551"/>
    </location>
</feature>
<dbReference type="GO" id="GO:0051382">
    <property type="term" value="P:kinetochore assembly"/>
    <property type="evidence" value="ECO:0007669"/>
    <property type="project" value="InterPro"/>
</dbReference>
<keyword evidence="6" id="KW-1185">Reference proteome</keyword>
<feature type="compositionally biased region" description="Polar residues" evidence="4">
    <location>
        <begin position="424"/>
        <end position="436"/>
    </location>
</feature>
<feature type="region of interest" description="Disordered" evidence="4">
    <location>
        <begin position="127"/>
        <end position="289"/>
    </location>
</feature>
<reference evidence="5 6" key="1">
    <citation type="submission" date="2019-07" db="EMBL/GenBank/DDBJ databases">
        <title>Genomics analysis of Aphanomyces spp. identifies a new class of oomycete effector associated with host adaptation.</title>
        <authorList>
            <person name="Gaulin E."/>
        </authorList>
    </citation>
    <scope>NUCLEOTIDE SEQUENCE [LARGE SCALE GENOMIC DNA]</scope>
    <source>
        <strain evidence="5 6">ATCC 201684</strain>
    </source>
</reference>
<accession>A0A6G0X555</accession>
<feature type="compositionally biased region" description="Basic and acidic residues" evidence="4">
    <location>
        <begin position="311"/>
        <end position="324"/>
    </location>
</feature>
<feature type="compositionally biased region" description="Polar residues" evidence="4">
    <location>
        <begin position="255"/>
        <end position="266"/>
    </location>
</feature>
<name>A0A6G0X555_9STRA</name>
<keyword evidence="3" id="KW-0539">Nucleus</keyword>
<organism evidence="5 6">
    <name type="scientific">Aphanomyces euteiches</name>
    <dbReference type="NCBI Taxonomy" id="100861"/>
    <lineage>
        <taxon>Eukaryota</taxon>
        <taxon>Sar</taxon>
        <taxon>Stramenopiles</taxon>
        <taxon>Oomycota</taxon>
        <taxon>Saprolegniomycetes</taxon>
        <taxon>Saprolegniales</taxon>
        <taxon>Verrucalvaceae</taxon>
        <taxon>Aphanomyces</taxon>
    </lineage>
</organism>
<feature type="compositionally biased region" description="Polar residues" evidence="4">
    <location>
        <begin position="462"/>
        <end position="475"/>
    </location>
</feature>
<feature type="compositionally biased region" description="Basic and acidic residues" evidence="4">
    <location>
        <begin position="83"/>
        <end position="96"/>
    </location>
</feature>
<dbReference type="PANTHER" id="PTHR16684">
    <property type="entry name" value="CENTROMERE PROTEIN C"/>
    <property type="match status" value="1"/>
</dbReference>
<dbReference type="Proteomes" id="UP000481153">
    <property type="component" value="Unassembled WGS sequence"/>
</dbReference>
<evidence type="ECO:0000256" key="4">
    <source>
        <dbReference type="SAM" id="MobiDB-lite"/>
    </source>
</evidence>
<feature type="compositionally biased region" description="Acidic residues" evidence="4">
    <location>
        <begin position="445"/>
        <end position="457"/>
    </location>
</feature>
<gene>
    <name evidence="5" type="ORF">Ae201684_008459</name>
</gene>
<comment type="caution">
    <text evidence="5">The sequence shown here is derived from an EMBL/GenBank/DDBJ whole genome shotgun (WGS) entry which is preliminary data.</text>
</comment>
<feature type="compositionally biased region" description="Low complexity" evidence="4">
    <location>
        <begin position="231"/>
        <end position="242"/>
    </location>
</feature>
<feature type="region of interest" description="Disordered" evidence="4">
    <location>
        <begin position="307"/>
        <end position="391"/>
    </location>
</feature>
<sequence length="817" mass="90588">MSAVLAKLPTVGRRSGVVVRADVRRDSNGFEDPDDFWEDDATDNDVQIQRSRPGLGKAKEHLKKTTLPLKPSIQHTPQRTPRKTNEQVPDARRNSDGFEDEHEFWVQADSSTNDSSTSDLGIETSFQFSASKNKGTRENAAPHSTKKHTHLNRRQRRQGSGNAAPSIENIPSADADVAAEHPSVSLTTTTPPFARRSKFPSTMITQPSTVSTSNTHKESLPANQTPEVREQQSVFSFSDVSSPASTVKSRDAVSPVNTPLSHTTSPIARGSPMKPYARNNSISGGMLSPFSNGRRMILVYISSQIEVESSPGRREKSNSPEKKNYPSVMAKQVLGTRAKHDDKRERQPNRHKTSSPDLDKRQDSVSGVSFNQEDSLPPSYIPSPPSPMNRESIASDAVNEVRLSYIDTPPKAKGLQRYLKVSEELSQSSPKKGQSRNSEKRVAAEDDFEFGMPEDDRDPFQGNLSPISPTENHSIGTPPPTVKKTMTKQKTKDPVTKKVKTKYVESFDANESPIKKPKNTKTKPRNKKRESYEDESSFALTDRSRMGSDSEAENNITVLSHAGDVLRDASDSDSGGVRRSKRRRIKPLEWYKCERPVYERRQSGVGLILPTISHIERASTSTPVKRQHKQGKSKSAPFPLNELPSEFSYLATDSGELWDELTNKSSKMRMICRNKASEIFALPGVDDYPCGFAGQTFNLPGGPALPTWISGRLVLPPQAVKQPESVGNCTQVFVVMSCQPGSLEVAYGHPSEGVYDEETAQRYLLSPGDEYFVPPENAYFLRNHSKTVEAEVRFMILKPTRQQLAAVSSGKKKPRVN</sequence>
<dbReference type="GO" id="GO:0051455">
    <property type="term" value="P:spindle attachment to meiosis I kinetochore"/>
    <property type="evidence" value="ECO:0007669"/>
    <property type="project" value="TreeGrafter"/>
</dbReference>
<dbReference type="PANTHER" id="PTHR16684:SF11">
    <property type="entry name" value="CENTROMERE PROTEIN C"/>
    <property type="match status" value="1"/>
</dbReference>
<evidence type="ECO:0000256" key="2">
    <source>
        <dbReference type="ARBA" id="ARBA00010291"/>
    </source>
</evidence>
<feature type="region of interest" description="Disordered" evidence="4">
    <location>
        <begin position="24"/>
        <end position="98"/>
    </location>
</feature>
<evidence type="ECO:0008006" key="7">
    <source>
        <dbReference type="Google" id="ProtNLM"/>
    </source>
</evidence>
<dbReference type="InterPro" id="IPR028386">
    <property type="entry name" value="CENP-C/Mif2/cnp3"/>
</dbReference>
<feature type="region of interest" description="Disordered" evidence="4">
    <location>
        <begin position="618"/>
        <end position="637"/>
    </location>
</feature>
<dbReference type="GO" id="GO:0051315">
    <property type="term" value="P:attachment of mitotic spindle microtubules to kinetochore"/>
    <property type="evidence" value="ECO:0007669"/>
    <property type="project" value="TreeGrafter"/>
</dbReference>
<dbReference type="EMBL" id="VJMJ01000102">
    <property type="protein sequence ID" value="KAF0734986.1"/>
    <property type="molecule type" value="Genomic_DNA"/>
</dbReference>
<comment type="subcellular location">
    <subcellularLocation>
        <location evidence="1">Nucleus</location>
    </subcellularLocation>
</comment>
<comment type="similarity">
    <text evidence="2">Belongs to the CENP-C/MIF2 family.</text>
</comment>
<evidence type="ECO:0000313" key="5">
    <source>
        <dbReference type="EMBL" id="KAF0734986.1"/>
    </source>
</evidence>
<evidence type="ECO:0000313" key="6">
    <source>
        <dbReference type="Proteomes" id="UP000481153"/>
    </source>
</evidence>